<dbReference type="GeneTree" id="ENSGT00390000007685"/>
<dbReference type="Proteomes" id="UP000472240">
    <property type="component" value="Chromosome 10"/>
</dbReference>
<reference evidence="9 10" key="1">
    <citation type="journal article" date="2015" name="Annu Rev Anim Biosci">
        <title>The Genome 10K Project: a way forward.</title>
        <authorList>
            <person name="Koepfli K.P."/>
            <person name="Paten B."/>
            <person name="O'Brien S.J."/>
            <person name="Koepfli K.P."/>
            <person name="Paten B."/>
            <person name="Antunes A."/>
            <person name="Belov K."/>
            <person name="Bustamante C."/>
            <person name="Castoe T.A."/>
            <person name="Clawson H."/>
            <person name="Crawford A.J."/>
            <person name="Diekhans M."/>
            <person name="Distel D."/>
            <person name="Durbin R."/>
            <person name="Earl D."/>
            <person name="Fujita M.K."/>
            <person name="Gamble T."/>
            <person name="Georges A."/>
            <person name="Gemmell N."/>
            <person name="Gilbert M.T."/>
            <person name="Graves J.M."/>
            <person name="Green R.E."/>
            <person name="Hickey G."/>
            <person name="Jarvis E.D."/>
            <person name="Johnson W."/>
            <person name="Komissarov A."/>
            <person name="Korf I."/>
            <person name="Kuhn R."/>
            <person name="Larkin D.M."/>
            <person name="Lewin H."/>
            <person name="Lopez J.V."/>
            <person name="Ma J."/>
            <person name="Marques-Bonet T."/>
            <person name="Miller W."/>
            <person name="Murphy R."/>
            <person name="Pevzner P."/>
            <person name="Shapiro B."/>
            <person name="Steiner C."/>
            <person name="Tamazian G."/>
            <person name="Venkatesh B."/>
            <person name="Wang J."/>
            <person name="Wayne R."/>
            <person name="Wiley E."/>
            <person name="Yang H."/>
            <person name="Zhang G."/>
            <person name="Haussler D."/>
            <person name="Ryder O."/>
            <person name="O'Brien S.J."/>
        </authorList>
    </citation>
    <scope>NUCLEOTIDE SEQUENCE</scope>
</reference>
<keyword evidence="5" id="KW-0496">Mitochondrion</keyword>
<dbReference type="PANTHER" id="PTHR28492">
    <property type="entry name" value="HYPOTHETICAL PROTEIN LOC691921"/>
    <property type="match status" value="1"/>
</dbReference>
<sequence length="142" mass="15723">KLPLNSEGPAPDTKKPLKAWKGRSSSQRPRFINDTGLGGGVTPSVRCRDVSRRGLVVSWEPFNTARFPFPSSPPTMPAGVSWTTYLKMVTASLLAMFAGAQVVHRYYLPDLTIPDIPPKRGELKTELLGLKERQHKPQVSQQ</sequence>
<organism evidence="9 10">
    <name type="scientific">Rhinolophus ferrumequinum</name>
    <name type="common">Greater horseshoe bat</name>
    <dbReference type="NCBI Taxonomy" id="59479"/>
    <lineage>
        <taxon>Eukaryota</taxon>
        <taxon>Metazoa</taxon>
        <taxon>Chordata</taxon>
        <taxon>Craniata</taxon>
        <taxon>Vertebrata</taxon>
        <taxon>Euteleostomi</taxon>
        <taxon>Mammalia</taxon>
        <taxon>Eutheria</taxon>
        <taxon>Laurasiatheria</taxon>
        <taxon>Chiroptera</taxon>
        <taxon>Yinpterochiroptera</taxon>
        <taxon>Rhinolophoidea</taxon>
        <taxon>Rhinolophidae</taxon>
        <taxon>Rhinolophinae</taxon>
        <taxon>Rhinolophus</taxon>
    </lineage>
</organism>
<reference evidence="9 10" key="2">
    <citation type="journal article" date="2018" name="Annu Rev Anim Biosci">
        <title>Bat Biology, Genomes, and the Bat1K Project: To Generate Chromosome-Level Genomes for All Living Bat Species.</title>
        <authorList>
            <person name="Teeling E.C."/>
            <person name="Vernes S.C."/>
            <person name="Davalos L.M."/>
            <person name="Ray D.A."/>
            <person name="Gilbert M.T.P."/>
            <person name="Myers E."/>
        </authorList>
    </citation>
    <scope>NUCLEOTIDE SEQUENCE</scope>
</reference>
<accession>A0A671F5I7</accession>
<comment type="similarity">
    <text evidence="7">Belongs to the UQCC6 family.</text>
</comment>
<dbReference type="PANTHER" id="PTHR28492:SF1">
    <property type="entry name" value="UBIQUINOL-CYTOCHROME-C REDUCTASE COMPLEX ASSEMBLY FACTOR 6"/>
    <property type="match status" value="1"/>
</dbReference>
<evidence type="ECO:0000256" key="2">
    <source>
        <dbReference type="ARBA" id="ARBA00022692"/>
    </source>
</evidence>
<dbReference type="Ensembl" id="ENSRFET00010019390.1">
    <property type="protein sequence ID" value="ENSRFEP00010017787.1"/>
    <property type="gene ID" value="ENSRFEG00010012047.1"/>
</dbReference>
<evidence type="ECO:0000256" key="5">
    <source>
        <dbReference type="ARBA" id="ARBA00023128"/>
    </source>
</evidence>
<reference evidence="10" key="3">
    <citation type="submission" date="2018-12" db="EMBL/GenBank/DDBJ databases">
        <title>G10K-VGP greater horseshoe bat female genome, primary haplotype.</title>
        <authorList>
            <person name="Teeling E."/>
            <person name="Myers G."/>
            <person name="Vernes S."/>
            <person name="Pippel M."/>
            <person name="Winkler S."/>
            <person name="Fedrigo O."/>
            <person name="Rhie A."/>
            <person name="Koren S."/>
            <person name="Phillippy A."/>
            <person name="Lewin H."/>
            <person name="Damas J."/>
            <person name="Howe K."/>
            <person name="Mountcastle J."/>
            <person name="Jarvis E.D."/>
        </authorList>
    </citation>
    <scope>NUCLEOTIDE SEQUENCE [LARGE SCALE GENOMIC DNA]</scope>
</reference>
<keyword evidence="2" id="KW-0812">Transmembrane</keyword>
<dbReference type="InParanoid" id="A0A671F5I7"/>
<keyword evidence="6" id="KW-0472">Membrane</keyword>
<dbReference type="InterPro" id="IPR027858">
    <property type="entry name" value="BRAWNIN"/>
</dbReference>
<dbReference type="AlphaFoldDB" id="A0A671F5I7"/>
<keyword evidence="4" id="KW-1133">Transmembrane helix</keyword>
<evidence type="ECO:0000256" key="6">
    <source>
        <dbReference type="ARBA" id="ARBA00023136"/>
    </source>
</evidence>
<evidence type="ECO:0000256" key="3">
    <source>
        <dbReference type="ARBA" id="ARBA00022792"/>
    </source>
</evidence>
<keyword evidence="3" id="KW-0999">Mitochondrion inner membrane</keyword>
<evidence type="ECO:0000313" key="10">
    <source>
        <dbReference type="Proteomes" id="UP000472240"/>
    </source>
</evidence>
<evidence type="ECO:0000313" key="9">
    <source>
        <dbReference type="Ensembl" id="ENSRFEP00010017787.1"/>
    </source>
</evidence>
<dbReference type="GO" id="GO:0034551">
    <property type="term" value="P:mitochondrial respiratory chain complex III assembly"/>
    <property type="evidence" value="ECO:0007669"/>
    <property type="project" value="InterPro"/>
</dbReference>
<protein>
    <submittedName>
        <fullName evidence="9">Uncharacterized protein</fullName>
    </submittedName>
</protein>
<dbReference type="GO" id="GO:0005743">
    <property type="term" value="C:mitochondrial inner membrane"/>
    <property type="evidence" value="ECO:0007669"/>
    <property type="project" value="UniProtKB-SubCell"/>
</dbReference>
<evidence type="ECO:0000256" key="1">
    <source>
        <dbReference type="ARBA" id="ARBA00004434"/>
    </source>
</evidence>
<evidence type="ECO:0000256" key="8">
    <source>
        <dbReference type="SAM" id="MobiDB-lite"/>
    </source>
</evidence>
<evidence type="ECO:0000256" key="7">
    <source>
        <dbReference type="ARBA" id="ARBA00044944"/>
    </source>
</evidence>
<evidence type="ECO:0000256" key="4">
    <source>
        <dbReference type="ARBA" id="ARBA00022989"/>
    </source>
</evidence>
<dbReference type="Pfam" id="PF14990">
    <property type="entry name" value="DUF4516"/>
    <property type="match status" value="1"/>
</dbReference>
<keyword evidence="10" id="KW-1185">Reference proteome</keyword>
<comment type="subcellular location">
    <subcellularLocation>
        <location evidence="1">Mitochondrion inner membrane</location>
        <topology evidence="1">Single-pass membrane protein</topology>
    </subcellularLocation>
</comment>
<feature type="region of interest" description="Disordered" evidence="8">
    <location>
        <begin position="1"/>
        <end position="38"/>
    </location>
</feature>
<proteinExistence type="inferred from homology"/>
<reference evidence="9" key="4">
    <citation type="submission" date="2025-08" db="UniProtKB">
        <authorList>
            <consortium name="Ensembl"/>
        </authorList>
    </citation>
    <scope>IDENTIFICATION</scope>
</reference>
<reference evidence="9" key="5">
    <citation type="submission" date="2025-09" db="UniProtKB">
        <authorList>
            <consortium name="Ensembl"/>
        </authorList>
    </citation>
    <scope>IDENTIFICATION</scope>
</reference>
<name>A0A671F5I7_RHIFE</name>